<name>A0ACA9QE55_9GLOM</name>
<evidence type="ECO:0000313" key="1">
    <source>
        <dbReference type="EMBL" id="CAG8747657.1"/>
    </source>
</evidence>
<comment type="caution">
    <text evidence="1">The sequence shown here is derived from an EMBL/GenBank/DDBJ whole genome shotgun (WGS) entry which is preliminary data.</text>
</comment>
<evidence type="ECO:0000313" key="2">
    <source>
        <dbReference type="Proteomes" id="UP000789920"/>
    </source>
</evidence>
<gene>
    <name evidence="1" type="ORF">RPERSI_LOCUS13840</name>
</gene>
<organism evidence="1 2">
    <name type="scientific">Racocetra persica</name>
    <dbReference type="NCBI Taxonomy" id="160502"/>
    <lineage>
        <taxon>Eukaryota</taxon>
        <taxon>Fungi</taxon>
        <taxon>Fungi incertae sedis</taxon>
        <taxon>Mucoromycota</taxon>
        <taxon>Glomeromycotina</taxon>
        <taxon>Glomeromycetes</taxon>
        <taxon>Diversisporales</taxon>
        <taxon>Gigasporaceae</taxon>
        <taxon>Racocetra</taxon>
    </lineage>
</organism>
<proteinExistence type="predicted"/>
<accession>A0ACA9QE55</accession>
<dbReference type="EMBL" id="CAJVQC010031145">
    <property type="protein sequence ID" value="CAG8747657.1"/>
    <property type="molecule type" value="Genomic_DNA"/>
</dbReference>
<sequence length="83" mass="9453">KGLKNKAFWDAAITASTLWKNSLHSEQECKELISQFRYYEAKKKPFDLPYVQDLDTSMLCNTNDNNGKSSGSMDFNPENLVDA</sequence>
<feature type="non-terminal residue" evidence="1">
    <location>
        <position position="83"/>
    </location>
</feature>
<reference evidence="1" key="1">
    <citation type="submission" date="2021-06" db="EMBL/GenBank/DDBJ databases">
        <authorList>
            <person name="Kallberg Y."/>
            <person name="Tangrot J."/>
            <person name="Rosling A."/>
        </authorList>
    </citation>
    <scope>NUCLEOTIDE SEQUENCE</scope>
    <source>
        <strain evidence="1">MA461A</strain>
    </source>
</reference>
<feature type="non-terminal residue" evidence="1">
    <location>
        <position position="1"/>
    </location>
</feature>
<keyword evidence="2" id="KW-1185">Reference proteome</keyword>
<dbReference type="Proteomes" id="UP000789920">
    <property type="component" value="Unassembled WGS sequence"/>
</dbReference>
<protein>
    <submittedName>
        <fullName evidence="1">21553_t:CDS:1</fullName>
    </submittedName>
</protein>